<feature type="domain" description="AAA+ ATPase" evidence="3">
    <location>
        <begin position="18"/>
        <end position="153"/>
    </location>
</feature>
<dbReference type="InterPro" id="IPR003593">
    <property type="entry name" value="AAA+_ATPase"/>
</dbReference>
<dbReference type="AlphaFoldDB" id="A0A7J9G0L0"/>
<sequence length="216" mass="22956">VVSCLQGSVNYQKLGAKLPRGVLLVGPPGTGKTLLARAVAGEAGVPFFSVSASEFVELFVGRGAARIRDLFNVARKSAPSIIFIDELDAVGGKRAINGLLNLILLLQLLTEMDGFESDMKVVVIGATNRPEALDPALCRPGRFSRKVLVGEPNEEGRKKILAVHLRGVPLEEDPQLISELVASLTPGFVGADLANIVNEAALLAARRGEKLIHSFI</sequence>
<dbReference type="SMART" id="SM00382">
    <property type="entry name" value="AAA"/>
    <property type="match status" value="1"/>
</dbReference>
<dbReference type="InterPro" id="IPR003959">
    <property type="entry name" value="ATPase_AAA_core"/>
</dbReference>
<dbReference type="GO" id="GO:0005524">
    <property type="term" value="F:ATP binding"/>
    <property type="evidence" value="ECO:0007669"/>
    <property type="project" value="UniProtKB-KW"/>
</dbReference>
<dbReference type="FunFam" id="3.40.50.300:FF:002568">
    <property type="entry name" value="Cell division protein (FtsH)"/>
    <property type="match status" value="1"/>
</dbReference>
<proteinExistence type="inferred from homology"/>
<dbReference type="GO" id="GO:0009535">
    <property type="term" value="C:chloroplast thylakoid membrane"/>
    <property type="evidence" value="ECO:0007669"/>
    <property type="project" value="TreeGrafter"/>
</dbReference>
<evidence type="ECO:0000259" key="3">
    <source>
        <dbReference type="SMART" id="SM00382"/>
    </source>
</evidence>
<keyword evidence="2" id="KW-0547">Nucleotide-binding</keyword>
<name>A0A7J9G0L0_9ROSI</name>
<dbReference type="SUPFAM" id="SSF52540">
    <property type="entry name" value="P-loop containing nucleoside triphosphate hydrolases"/>
    <property type="match status" value="1"/>
</dbReference>
<dbReference type="GO" id="GO:0006508">
    <property type="term" value="P:proteolysis"/>
    <property type="evidence" value="ECO:0007669"/>
    <property type="project" value="TreeGrafter"/>
</dbReference>
<evidence type="ECO:0000256" key="2">
    <source>
        <dbReference type="RuleBase" id="RU003651"/>
    </source>
</evidence>
<dbReference type="PROSITE" id="PS00674">
    <property type="entry name" value="AAA"/>
    <property type="match status" value="1"/>
</dbReference>
<feature type="non-terminal residue" evidence="4">
    <location>
        <position position="1"/>
    </location>
</feature>
<dbReference type="Gene3D" id="1.10.8.60">
    <property type="match status" value="1"/>
</dbReference>
<comment type="caution">
    <text evidence="4">The sequence shown here is derived from an EMBL/GenBank/DDBJ whole genome shotgun (WGS) entry which is preliminary data.</text>
</comment>
<keyword evidence="1" id="KW-0809">Transit peptide</keyword>
<accession>A0A7J9G0L0</accession>
<keyword evidence="2" id="KW-0067">ATP-binding</keyword>
<evidence type="ECO:0000313" key="5">
    <source>
        <dbReference type="Proteomes" id="UP000593560"/>
    </source>
</evidence>
<dbReference type="Pfam" id="PF17862">
    <property type="entry name" value="AAA_lid_3"/>
    <property type="match status" value="1"/>
</dbReference>
<dbReference type="GO" id="GO:0016887">
    <property type="term" value="F:ATP hydrolysis activity"/>
    <property type="evidence" value="ECO:0007669"/>
    <property type="project" value="InterPro"/>
</dbReference>
<dbReference type="Gene3D" id="3.40.50.300">
    <property type="entry name" value="P-loop containing nucleotide triphosphate hydrolases"/>
    <property type="match status" value="1"/>
</dbReference>
<dbReference type="Pfam" id="PF00004">
    <property type="entry name" value="AAA"/>
    <property type="match status" value="1"/>
</dbReference>
<dbReference type="Proteomes" id="UP000593560">
    <property type="component" value="Unassembled WGS sequence"/>
</dbReference>
<evidence type="ECO:0000313" key="4">
    <source>
        <dbReference type="EMBL" id="MBA0791119.1"/>
    </source>
</evidence>
<keyword evidence="5" id="KW-1185">Reference proteome</keyword>
<dbReference type="EMBL" id="JABFAD010000001">
    <property type="protein sequence ID" value="MBA0791119.1"/>
    <property type="molecule type" value="Genomic_DNA"/>
</dbReference>
<comment type="similarity">
    <text evidence="2">Belongs to the AAA ATPase family.</text>
</comment>
<gene>
    <name evidence="4" type="ORF">Gohar_015718</name>
</gene>
<organism evidence="4 5">
    <name type="scientific">Gossypium harknessii</name>
    <dbReference type="NCBI Taxonomy" id="34285"/>
    <lineage>
        <taxon>Eukaryota</taxon>
        <taxon>Viridiplantae</taxon>
        <taxon>Streptophyta</taxon>
        <taxon>Embryophyta</taxon>
        <taxon>Tracheophyta</taxon>
        <taxon>Spermatophyta</taxon>
        <taxon>Magnoliopsida</taxon>
        <taxon>eudicotyledons</taxon>
        <taxon>Gunneridae</taxon>
        <taxon>Pentapetalae</taxon>
        <taxon>rosids</taxon>
        <taxon>malvids</taxon>
        <taxon>Malvales</taxon>
        <taxon>Malvaceae</taxon>
        <taxon>Malvoideae</taxon>
        <taxon>Gossypium</taxon>
    </lineage>
</organism>
<dbReference type="PANTHER" id="PTHR23076:SF110">
    <property type="entry name" value="INACTIVE ATP-DEPENDENT ZINC METALLOPROTEASE FTSHI 3, CHLOROPLASTIC-RELATED"/>
    <property type="match status" value="1"/>
</dbReference>
<reference evidence="4 5" key="1">
    <citation type="journal article" date="2019" name="Genome Biol. Evol.">
        <title>Insights into the evolution of the New World diploid cottons (Gossypium, subgenus Houzingenia) based on genome sequencing.</title>
        <authorList>
            <person name="Grover C.E."/>
            <person name="Arick M.A. 2nd"/>
            <person name="Thrash A."/>
            <person name="Conover J.L."/>
            <person name="Sanders W.S."/>
            <person name="Peterson D.G."/>
            <person name="Frelichowski J.E."/>
            <person name="Scheffler J.A."/>
            <person name="Scheffler B.E."/>
            <person name="Wendel J.F."/>
        </authorList>
    </citation>
    <scope>NUCLEOTIDE SEQUENCE [LARGE SCALE GENOMIC DNA]</scope>
    <source>
        <strain evidence="4">0</strain>
        <tissue evidence="4">Leaf</tissue>
    </source>
</reference>
<dbReference type="InterPro" id="IPR041569">
    <property type="entry name" value="AAA_lid_3"/>
</dbReference>
<dbReference type="OrthoDB" id="1413014at2759"/>
<dbReference type="PANTHER" id="PTHR23076">
    <property type="entry name" value="METALLOPROTEASE M41 FTSH"/>
    <property type="match status" value="1"/>
</dbReference>
<dbReference type="InterPro" id="IPR027417">
    <property type="entry name" value="P-loop_NTPase"/>
</dbReference>
<dbReference type="GO" id="GO:0004176">
    <property type="term" value="F:ATP-dependent peptidase activity"/>
    <property type="evidence" value="ECO:0007669"/>
    <property type="project" value="TreeGrafter"/>
</dbReference>
<dbReference type="InterPro" id="IPR003960">
    <property type="entry name" value="ATPase_AAA_CS"/>
</dbReference>
<protein>
    <recommendedName>
        <fullName evidence="3">AAA+ ATPase domain-containing protein</fullName>
    </recommendedName>
</protein>
<evidence type="ECO:0000256" key="1">
    <source>
        <dbReference type="ARBA" id="ARBA00022946"/>
    </source>
</evidence>